<feature type="transmembrane region" description="Helical" evidence="8">
    <location>
        <begin position="411"/>
        <end position="427"/>
    </location>
</feature>
<evidence type="ECO:0000256" key="2">
    <source>
        <dbReference type="ARBA" id="ARBA00006434"/>
    </source>
</evidence>
<feature type="transmembrane region" description="Helical" evidence="8">
    <location>
        <begin position="76"/>
        <end position="94"/>
    </location>
</feature>
<feature type="transmembrane region" description="Helical" evidence="8">
    <location>
        <begin position="380"/>
        <end position="404"/>
    </location>
</feature>
<protein>
    <submittedName>
        <fullName evidence="9">Sodium:solute symporter family protein</fullName>
    </submittedName>
</protein>
<name>A0AA49GL64_9BACT</name>
<keyword evidence="6 8" id="KW-0472">Membrane</keyword>
<dbReference type="EMBL" id="CP120682">
    <property type="protein sequence ID" value="WKN34216.1"/>
    <property type="molecule type" value="Genomic_DNA"/>
</dbReference>
<accession>A0AA49GL64</accession>
<evidence type="ECO:0000256" key="8">
    <source>
        <dbReference type="SAM" id="Phobius"/>
    </source>
</evidence>
<reference evidence="9" key="2">
    <citation type="journal article" date="2024" name="Antonie Van Leeuwenhoek">
        <title>Roseihalotalea indica gen. nov., sp. nov., a halophilic Bacteroidetes from mesopelagic Southwest Indian Ocean with higher carbohydrate metabolic potential.</title>
        <authorList>
            <person name="Chen B."/>
            <person name="Zhang M."/>
            <person name="Lin D."/>
            <person name="Ye J."/>
            <person name="Tang K."/>
        </authorList>
    </citation>
    <scope>NUCLEOTIDE SEQUENCE</scope>
    <source>
        <strain evidence="9">TK19036</strain>
    </source>
</reference>
<dbReference type="Gene3D" id="1.20.1730.10">
    <property type="entry name" value="Sodium/glucose cotransporter"/>
    <property type="match status" value="1"/>
</dbReference>
<feature type="transmembrane region" description="Helical" evidence="8">
    <location>
        <begin position="224"/>
        <end position="244"/>
    </location>
</feature>
<sequence length="459" mass="49861">MLLAFIVLYLLATILIGVISSRWIKSSQDYVLAGRRLPLLLASSALFATWFGSETVLGASSEFVENGLLGVIEDPFGAALCLVLVGLLVARPLYRLNILTFCDFYRDRFSPRVELLSSLCMVPSYFGWIAAQLVAMGILFQVVAGIPTYIGIWIGTAVVLIYTSIGGLWAISITDFIQTVVIVLGLLFLAVDLGTEAGGVNTVIDRTPEGFFRAIPEPTLESTLHYLAAWITIGLGSIPQQDVFQRVMAARSEKVAVRASFIGAGMYLSIGFIPLFIGLCTVQVYPTLMDSVSDAQLMLPTVVLQHAGIGLQILFFGALLSAIMSTTSGAMLAPATILAENIIKPRWKIQDDRVLLRVLRGSVVVVALASSIMASLKTNIYDLVALSSVLSLVSLFVPLMAGLYWKKATELGAIFSISLGMISWLIFEYVETLMPSLLWGLLGSFFGQWLGDQIAHRKK</sequence>
<feature type="transmembrane region" description="Helical" evidence="8">
    <location>
        <begin position="309"/>
        <end position="333"/>
    </location>
</feature>
<feature type="transmembrane region" description="Helical" evidence="8">
    <location>
        <begin position="37"/>
        <end position="56"/>
    </location>
</feature>
<dbReference type="GO" id="GO:0022857">
    <property type="term" value="F:transmembrane transporter activity"/>
    <property type="evidence" value="ECO:0007669"/>
    <property type="project" value="InterPro"/>
</dbReference>
<dbReference type="GO" id="GO:0005886">
    <property type="term" value="C:plasma membrane"/>
    <property type="evidence" value="ECO:0007669"/>
    <property type="project" value="TreeGrafter"/>
</dbReference>
<feature type="transmembrane region" description="Helical" evidence="8">
    <location>
        <begin position="6"/>
        <end position="25"/>
    </location>
</feature>
<keyword evidence="5 8" id="KW-1133">Transmembrane helix</keyword>
<reference evidence="9" key="1">
    <citation type="journal article" date="2023" name="Comput. Struct. Biotechnol. J.">
        <title>Discovery of a novel marine Bacteroidetes with a rich repertoire of carbohydrate-active enzymes.</title>
        <authorList>
            <person name="Chen B."/>
            <person name="Liu G."/>
            <person name="Chen Q."/>
            <person name="Wang H."/>
            <person name="Liu L."/>
            <person name="Tang K."/>
        </authorList>
    </citation>
    <scope>NUCLEOTIDE SEQUENCE</scope>
    <source>
        <strain evidence="9">TK19036</strain>
    </source>
</reference>
<keyword evidence="3" id="KW-0813">Transport</keyword>
<dbReference type="CDD" id="cd11474">
    <property type="entry name" value="SLC5sbd_CHT"/>
    <property type="match status" value="1"/>
</dbReference>
<evidence type="ECO:0000256" key="6">
    <source>
        <dbReference type="ARBA" id="ARBA00023136"/>
    </source>
</evidence>
<evidence type="ECO:0000256" key="4">
    <source>
        <dbReference type="ARBA" id="ARBA00022692"/>
    </source>
</evidence>
<dbReference type="InterPro" id="IPR001734">
    <property type="entry name" value="Na/solute_symporter"/>
</dbReference>
<keyword evidence="4 8" id="KW-0812">Transmembrane</keyword>
<dbReference type="PROSITE" id="PS50283">
    <property type="entry name" value="NA_SOLUT_SYMP_3"/>
    <property type="match status" value="1"/>
</dbReference>
<evidence type="ECO:0000256" key="5">
    <source>
        <dbReference type="ARBA" id="ARBA00022989"/>
    </source>
</evidence>
<evidence type="ECO:0000256" key="3">
    <source>
        <dbReference type="ARBA" id="ARBA00022448"/>
    </source>
</evidence>
<dbReference type="PANTHER" id="PTHR48086:SF7">
    <property type="entry name" value="SODIUM-SOLUTE SYMPORTER-RELATED"/>
    <property type="match status" value="1"/>
</dbReference>
<evidence type="ECO:0000313" key="9">
    <source>
        <dbReference type="EMBL" id="WKN34216.1"/>
    </source>
</evidence>
<feature type="transmembrane region" description="Helical" evidence="8">
    <location>
        <begin position="354"/>
        <end position="374"/>
    </location>
</feature>
<comment type="subcellular location">
    <subcellularLocation>
        <location evidence="1">Membrane</location>
        <topology evidence="1">Multi-pass membrane protein</topology>
    </subcellularLocation>
</comment>
<dbReference type="AlphaFoldDB" id="A0AA49GL64"/>
<feature type="transmembrane region" description="Helical" evidence="8">
    <location>
        <begin position="115"/>
        <end position="144"/>
    </location>
</feature>
<dbReference type="Pfam" id="PF00474">
    <property type="entry name" value="SSF"/>
    <property type="match status" value="1"/>
</dbReference>
<dbReference type="InterPro" id="IPR038377">
    <property type="entry name" value="Na/Glc_symporter_sf"/>
</dbReference>
<evidence type="ECO:0000256" key="1">
    <source>
        <dbReference type="ARBA" id="ARBA00004141"/>
    </source>
</evidence>
<feature type="transmembrane region" description="Helical" evidence="8">
    <location>
        <begin position="265"/>
        <end position="289"/>
    </location>
</feature>
<dbReference type="PANTHER" id="PTHR48086">
    <property type="entry name" value="SODIUM/PROLINE SYMPORTER-RELATED"/>
    <property type="match status" value="1"/>
</dbReference>
<comment type="similarity">
    <text evidence="2 7">Belongs to the sodium:solute symporter (SSF) (TC 2.A.21) family.</text>
</comment>
<feature type="transmembrane region" description="Helical" evidence="8">
    <location>
        <begin position="150"/>
        <end position="173"/>
    </location>
</feature>
<gene>
    <name evidence="9" type="ORF">K4G66_17705</name>
</gene>
<organism evidence="9">
    <name type="scientific">Roseihalotalea indica</name>
    <dbReference type="NCBI Taxonomy" id="2867963"/>
    <lineage>
        <taxon>Bacteria</taxon>
        <taxon>Pseudomonadati</taxon>
        <taxon>Bacteroidota</taxon>
        <taxon>Cytophagia</taxon>
        <taxon>Cytophagales</taxon>
        <taxon>Catalimonadaceae</taxon>
        <taxon>Roseihalotalea</taxon>
    </lineage>
</organism>
<evidence type="ECO:0000256" key="7">
    <source>
        <dbReference type="RuleBase" id="RU362091"/>
    </source>
</evidence>
<proteinExistence type="inferred from homology"/>
<dbReference type="InterPro" id="IPR050277">
    <property type="entry name" value="Sodium:Solute_Symporter"/>
</dbReference>